<dbReference type="Proteomes" id="UP000579945">
    <property type="component" value="Unassembled WGS sequence"/>
</dbReference>
<evidence type="ECO:0000313" key="2">
    <source>
        <dbReference type="Proteomes" id="UP000579945"/>
    </source>
</evidence>
<dbReference type="EMBL" id="JACIBV010000001">
    <property type="protein sequence ID" value="MBB3727218.1"/>
    <property type="molecule type" value="Genomic_DNA"/>
</dbReference>
<dbReference type="AlphaFoldDB" id="A0A7W5Y7E5"/>
<keyword evidence="2" id="KW-1185">Reference proteome</keyword>
<comment type="caution">
    <text evidence="1">The sequence shown here is derived from an EMBL/GenBank/DDBJ whole genome shotgun (WGS) entry which is preliminary data.</text>
</comment>
<sequence length="50" mass="5070">MLVALFAMAAAGVAFPQIVRAVHGEDPASPEFAERYAAQVEALLGALAAG</sequence>
<reference evidence="1 2" key="1">
    <citation type="submission" date="2020-08" db="EMBL/GenBank/DDBJ databases">
        <title>Sequencing the genomes of 1000 actinobacteria strains.</title>
        <authorList>
            <person name="Klenk H.-P."/>
        </authorList>
    </citation>
    <scope>NUCLEOTIDE SEQUENCE [LARGE SCALE GENOMIC DNA]</scope>
    <source>
        <strain evidence="1 2">DSM 44320</strain>
    </source>
</reference>
<evidence type="ECO:0000313" key="1">
    <source>
        <dbReference type="EMBL" id="MBB3727218.1"/>
    </source>
</evidence>
<accession>A0A7W5Y7E5</accession>
<name>A0A7W5Y7E5_9ACTN</name>
<proteinExistence type="predicted"/>
<dbReference type="RefSeq" id="WP_183647499.1">
    <property type="nucleotide sequence ID" value="NZ_BAAAXX010000008.1"/>
</dbReference>
<gene>
    <name evidence="1" type="ORF">FHR33_003078</name>
</gene>
<organism evidence="1 2">
    <name type="scientific">Nonomuraea dietziae</name>
    <dbReference type="NCBI Taxonomy" id="65515"/>
    <lineage>
        <taxon>Bacteria</taxon>
        <taxon>Bacillati</taxon>
        <taxon>Actinomycetota</taxon>
        <taxon>Actinomycetes</taxon>
        <taxon>Streptosporangiales</taxon>
        <taxon>Streptosporangiaceae</taxon>
        <taxon>Nonomuraea</taxon>
    </lineage>
</organism>
<dbReference type="GeneID" id="95389535"/>
<protein>
    <submittedName>
        <fullName evidence="1">Uncharacterized protein</fullName>
    </submittedName>
</protein>